<dbReference type="EC" id="2.5.1.10" evidence="7"/>
<dbReference type="PANTHER" id="PTHR12001">
    <property type="entry name" value="GERANYLGERANYL PYROPHOSPHATE SYNTHASE"/>
    <property type="match status" value="1"/>
</dbReference>
<protein>
    <submittedName>
        <fullName evidence="7">Geranylgeranyl diphosphate synthase type I</fullName>
        <ecNumber evidence="7">2.5.1.1</ecNumber>
        <ecNumber evidence="7">2.5.1.10</ecNumber>
        <ecNumber evidence="7">2.5.1.29</ecNumber>
    </submittedName>
</protein>
<reference evidence="7 8" key="1">
    <citation type="submission" date="2020-08" db="EMBL/GenBank/DDBJ databases">
        <title>Sequencing the genomes of 1000 actinobacteria strains.</title>
        <authorList>
            <person name="Klenk H.-P."/>
        </authorList>
    </citation>
    <scope>NUCLEOTIDE SEQUENCE [LARGE SCALE GENOMIC DNA]</scope>
    <source>
        <strain evidence="7 8">DSM 45486</strain>
    </source>
</reference>
<dbReference type="AlphaFoldDB" id="A0A7W9M0L3"/>
<dbReference type="EMBL" id="JACHMO010000001">
    <property type="protein sequence ID" value="MBB5803065.1"/>
    <property type="molecule type" value="Genomic_DNA"/>
</dbReference>
<dbReference type="SUPFAM" id="SSF48576">
    <property type="entry name" value="Terpenoid synthases"/>
    <property type="match status" value="1"/>
</dbReference>
<dbReference type="InterPro" id="IPR008949">
    <property type="entry name" value="Isoprenoid_synthase_dom_sf"/>
</dbReference>
<dbReference type="EC" id="2.5.1.29" evidence="7"/>
<accession>A0A7W9M0L3</accession>
<dbReference type="Proteomes" id="UP000552097">
    <property type="component" value="Unassembled WGS sequence"/>
</dbReference>
<evidence type="ECO:0000313" key="7">
    <source>
        <dbReference type="EMBL" id="MBB5803065.1"/>
    </source>
</evidence>
<keyword evidence="8" id="KW-1185">Reference proteome</keyword>
<dbReference type="InterPro" id="IPR033749">
    <property type="entry name" value="Polyprenyl_synt_CS"/>
</dbReference>
<gene>
    <name evidence="7" type="ORF">F4560_002833</name>
</gene>
<keyword evidence="4" id="KW-0479">Metal-binding</keyword>
<dbReference type="Pfam" id="PF00348">
    <property type="entry name" value="polyprenyl_synt"/>
    <property type="match status" value="1"/>
</dbReference>
<dbReference type="RefSeq" id="WP_184920186.1">
    <property type="nucleotide sequence ID" value="NZ_JACHMO010000001.1"/>
</dbReference>
<comment type="caution">
    <text evidence="7">The sequence shown here is derived from an EMBL/GenBank/DDBJ whole genome shotgun (WGS) entry which is preliminary data.</text>
</comment>
<dbReference type="Gene3D" id="1.10.600.10">
    <property type="entry name" value="Farnesyl Diphosphate Synthase"/>
    <property type="match status" value="1"/>
</dbReference>
<dbReference type="PROSITE" id="PS00444">
    <property type="entry name" value="POLYPRENYL_SYNTHASE_2"/>
    <property type="match status" value="1"/>
</dbReference>
<dbReference type="CDD" id="cd00685">
    <property type="entry name" value="Trans_IPPS_HT"/>
    <property type="match status" value="1"/>
</dbReference>
<evidence type="ECO:0000256" key="2">
    <source>
        <dbReference type="ARBA" id="ARBA00006706"/>
    </source>
</evidence>
<comment type="similarity">
    <text evidence="2 6">Belongs to the FPP/GGPP synthase family.</text>
</comment>
<name>A0A7W9M0L3_9PSEU</name>
<evidence type="ECO:0000256" key="4">
    <source>
        <dbReference type="ARBA" id="ARBA00022723"/>
    </source>
</evidence>
<evidence type="ECO:0000256" key="1">
    <source>
        <dbReference type="ARBA" id="ARBA00001946"/>
    </source>
</evidence>
<comment type="cofactor">
    <cofactor evidence="1">
        <name>Mg(2+)</name>
        <dbReference type="ChEBI" id="CHEBI:18420"/>
    </cofactor>
</comment>
<organism evidence="7 8">
    <name type="scientific">Saccharothrix ecbatanensis</name>
    <dbReference type="NCBI Taxonomy" id="1105145"/>
    <lineage>
        <taxon>Bacteria</taxon>
        <taxon>Bacillati</taxon>
        <taxon>Actinomycetota</taxon>
        <taxon>Actinomycetes</taxon>
        <taxon>Pseudonocardiales</taxon>
        <taxon>Pseudonocardiaceae</taxon>
        <taxon>Saccharothrix</taxon>
    </lineage>
</organism>
<dbReference type="GO" id="GO:0004311">
    <property type="term" value="F:geranylgeranyl diphosphate synthase activity"/>
    <property type="evidence" value="ECO:0007669"/>
    <property type="project" value="UniProtKB-EC"/>
</dbReference>
<keyword evidence="5" id="KW-0460">Magnesium</keyword>
<dbReference type="PANTHER" id="PTHR12001:SF85">
    <property type="entry name" value="SHORT CHAIN ISOPRENYL DIPHOSPHATE SYNTHASE"/>
    <property type="match status" value="1"/>
</dbReference>
<evidence type="ECO:0000256" key="5">
    <source>
        <dbReference type="ARBA" id="ARBA00022842"/>
    </source>
</evidence>
<dbReference type="GO" id="GO:0008299">
    <property type="term" value="P:isoprenoid biosynthetic process"/>
    <property type="evidence" value="ECO:0007669"/>
    <property type="project" value="InterPro"/>
</dbReference>
<dbReference type="GO" id="GO:0004161">
    <property type="term" value="F:dimethylallyltranstransferase activity"/>
    <property type="evidence" value="ECO:0007669"/>
    <property type="project" value="UniProtKB-EC"/>
</dbReference>
<dbReference type="EC" id="2.5.1.1" evidence="7"/>
<keyword evidence="3 6" id="KW-0808">Transferase</keyword>
<sequence length="365" mass="40345">MTIGTLTDQRAGLARAHQLDLHRVRDRVDTALDRFLDYKVRTAPDMCLPPLIDALRDFIEGGKRLRPLFLYCGWAAAGDQVDDEVAVRVGVAMELFHSFALIHGDVVDSAEVRRGKPTVHRMLADHFNAPANWRSAQRFGMSTAVLLGDLCCVWSDEVFAEAALEEGRRREAAALLHVMRTELIAGQYLDLAAESHNPLRDAWRVVRMKTARYSVELPLRVGAVLGGADRRTLDVCRAYGRPVGEAFQLRDDLLGVFGDPEVTGKSDLDDLRRGKGTVLMALAWKHATTAQRELIVALHGKPDLNHDEAQRLRQVIVATGAKADVERLISSRAERALAVLDVAPVAPEVKRALTELATAATCRNR</sequence>
<dbReference type="GO" id="GO:0004337">
    <property type="term" value="F:(2E,6E)-farnesyl diphosphate synthase activity"/>
    <property type="evidence" value="ECO:0007669"/>
    <property type="project" value="UniProtKB-EC"/>
</dbReference>
<proteinExistence type="inferred from homology"/>
<evidence type="ECO:0000256" key="6">
    <source>
        <dbReference type="RuleBase" id="RU004466"/>
    </source>
</evidence>
<evidence type="ECO:0000256" key="3">
    <source>
        <dbReference type="ARBA" id="ARBA00022679"/>
    </source>
</evidence>
<dbReference type="InterPro" id="IPR000092">
    <property type="entry name" value="Polyprenyl_synt"/>
</dbReference>
<evidence type="ECO:0000313" key="8">
    <source>
        <dbReference type="Proteomes" id="UP000552097"/>
    </source>
</evidence>
<dbReference type="GO" id="GO:0046872">
    <property type="term" value="F:metal ion binding"/>
    <property type="evidence" value="ECO:0007669"/>
    <property type="project" value="UniProtKB-KW"/>
</dbReference>